<evidence type="ECO:0000256" key="2">
    <source>
        <dbReference type="ARBA" id="ARBA00022963"/>
    </source>
</evidence>
<evidence type="ECO:0000259" key="5">
    <source>
        <dbReference type="PROSITE" id="PS51635"/>
    </source>
</evidence>
<feature type="active site" description="Nucleophile" evidence="4">
    <location>
        <position position="38"/>
    </location>
</feature>
<dbReference type="GO" id="GO:0016042">
    <property type="term" value="P:lipid catabolic process"/>
    <property type="evidence" value="ECO:0007669"/>
    <property type="project" value="UniProtKB-UniRule"/>
</dbReference>
<dbReference type="PANTHER" id="PTHR14226">
    <property type="entry name" value="NEUROPATHY TARGET ESTERASE/SWISS CHEESE D.MELANOGASTER"/>
    <property type="match status" value="1"/>
</dbReference>
<proteinExistence type="predicted"/>
<protein>
    <submittedName>
        <fullName evidence="6">Patatin-like phospholipase family protein</fullName>
    </submittedName>
</protein>
<dbReference type="Pfam" id="PF01734">
    <property type="entry name" value="Patatin"/>
    <property type="match status" value="1"/>
</dbReference>
<name>A0A9D1LNG2_9FIRM</name>
<evidence type="ECO:0000313" key="6">
    <source>
        <dbReference type="EMBL" id="HIU45119.1"/>
    </source>
</evidence>
<evidence type="ECO:0000256" key="1">
    <source>
        <dbReference type="ARBA" id="ARBA00022801"/>
    </source>
</evidence>
<dbReference type="Gene3D" id="3.40.1090.10">
    <property type="entry name" value="Cytosolic phospholipase A2 catalytic domain"/>
    <property type="match status" value="2"/>
</dbReference>
<sequence>MELGLALCGGGSLGSYEYGAIKAFRELGFAFSVVTGTSIGALNGSLVAADRFDRLEKVWESVTIDDVIKDGLDFGLPIKANFSLNPKSKFQKFVRSYLKDGLGADIEPLKKLIAENIEGIDFSNIPTKMGIVTCTYPGIAEKRILLSELNPSQYADYLLASCSCFPAFPVHRIGKQGYIDGGWKNNLPIDYCLQLGADKVIAIYLQSFPEAQRKEYWKLPNVRVLKPSFPQGNMLSFDKSLLDKNMKMGYYDAMTNFGPMKGDKYCFKPNKSLSELALAHASIASSYSVAETIRAMNKLFSEASREFPRDEEYFLLLNLERLASLFEINPYDVYGVEQMGKIILAKAALYEGPIEGADGKRKRYLRRLFWGRAPAHPASLESFMDRILVETIFRH</sequence>
<dbReference type="CDD" id="cd07209">
    <property type="entry name" value="Pat_hypo_Ecoli_Z1214_like"/>
    <property type="match status" value="1"/>
</dbReference>
<reference evidence="6" key="1">
    <citation type="submission" date="2020-10" db="EMBL/GenBank/DDBJ databases">
        <authorList>
            <person name="Gilroy R."/>
        </authorList>
    </citation>
    <scope>NUCLEOTIDE SEQUENCE</scope>
    <source>
        <strain evidence="6">ChiGjej1B1-22543</strain>
    </source>
</reference>
<comment type="caution">
    <text evidence="6">The sequence shown here is derived from an EMBL/GenBank/DDBJ whole genome shotgun (WGS) entry which is preliminary data.</text>
</comment>
<feature type="short sequence motif" description="GXGXXG" evidence="4">
    <location>
        <begin position="9"/>
        <end position="14"/>
    </location>
</feature>
<evidence type="ECO:0000256" key="3">
    <source>
        <dbReference type="ARBA" id="ARBA00023098"/>
    </source>
</evidence>
<dbReference type="SUPFAM" id="SSF52151">
    <property type="entry name" value="FabD/lysophospholipase-like"/>
    <property type="match status" value="1"/>
</dbReference>
<feature type="short sequence motif" description="DGA/G" evidence="4">
    <location>
        <begin position="180"/>
        <end position="182"/>
    </location>
</feature>
<keyword evidence="2 4" id="KW-0442">Lipid degradation</keyword>
<feature type="short sequence motif" description="GXSXG" evidence="4">
    <location>
        <begin position="36"/>
        <end position="40"/>
    </location>
</feature>
<dbReference type="InterPro" id="IPR050301">
    <property type="entry name" value="NTE"/>
</dbReference>
<dbReference type="AlphaFoldDB" id="A0A9D1LNG2"/>
<accession>A0A9D1LNG2</accession>
<dbReference type="PANTHER" id="PTHR14226:SF57">
    <property type="entry name" value="BLR7027 PROTEIN"/>
    <property type="match status" value="1"/>
</dbReference>
<dbReference type="Proteomes" id="UP000824070">
    <property type="component" value="Unassembled WGS sequence"/>
</dbReference>
<dbReference type="GO" id="GO:0016787">
    <property type="term" value="F:hydrolase activity"/>
    <property type="evidence" value="ECO:0007669"/>
    <property type="project" value="UniProtKB-UniRule"/>
</dbReference>
<feature type="domain" description="PNPLA" evidence="5">
    <location>
        <begin position="5"/>
        <end position="193"/>
    </location>
</feature>
<dbReference type="EMBL" id="DVMV01000015">
    <property type="protein sequence ID" value="HIU45119.1"/>
    <property type="molecule type" value="Genomic_DNA"/>
</dbReference>
<keyword evidence="3 4" id="KW-0443">Lipid metabolism</keyword>
<feature type="active site" description="Proton acceptor" evidence="4">
    <location>
        <position position="180"/>
    </location>
</feature>
<dbReference type="InterPro" id="IPR002641">
    <property type="entry name" value="PNPLA_dom"/>
</dbReference>
<evidence type="ECO:0000256" key="4">
    <source>
        <dbReference type="PROSITE-ProRule" id="PRU01161"/>
    </source>
</evidence>
<evidence type="ECO:0000313" key="7">
    <source>
        <dbReference type="Proteomes" id="UP000824070"/>
    </source>
</evidence>
<reference evidence="6" key="2">
    <citation type="journal article" date="2021" name="PeerJ">
        <title>Extensive microbial diversity within the chicken gut microbiome revealed by metagenomics and culture.</title>
        <authorList>
            <person name="Gilroy R."/>
            <person name="Ravi A."/>
            <person name="Getino M."/>
            <person name="Pursley I."/>
            <person name="Horton D.L."/>
            <person name="Alikhan N.F."/>
            <person name="Baker D."/>
            <person name="Gharbi K."/>
            <person name="Hall N."/>
            <person name="Watson M."/>
            <person name="Adriaenssens E.M."/>
            <person name="Foster-Nyarko E."/>
            <person name="Jarju S."/>
            <person name="Secka A."/>
            <person name="Antonio M."/>
            <person name="Oren A."/>
            <person name="Chaudhuri R.R."/>
            <person name="La Ragione R."/>
            <person name="Hildebrand F."/>
            <person name="Pallen M.J."/>
        </authorList>
    </citation>
    <scope>NUCLEOTIDE SEQUENCE</scope>
    <source>
        <strain evidence="6">ChiGjej1B1-22543</strain>
    </source>
</reference>
<dbReference type="InterPro" id="IPR016035">
    <property type="entry name" value="Acyl_Trfase/lysoPLipase"/>
</dbReference>
<organism evidence="6 7">
    <name type="scientific">Candidatus Alloenteromonas pullicola</name>
    <dbReference type="NCBI Taxonomy" id="2840784"/>
    <lineage>
        <taxon>Bacteria</taxon>
        <taxon>Bacillati</taxon>
        <taxon>Bacillota</taxon>
        <taxon>Bacillota incertae sedis</taxon>
        <taxon>Candidatus Alloenteromonas</taxon>
    </lineage>
</organism>
<gene>
    <name evidence="6" type="ORF">IAC52_02350</name>
</gene>
<keyword evidence="1 4" id="KW-0378">Hydrolase</keyword>
<dbReference type="PROSITE" id="PS51635">
    <property type="entry name" value="PNPLA"/>
    <property type="match status" value="1"/>
</dbReference>